<dbReference type="PANTHER" id="PTHR33780:SF3">
    <property type="entry name" value="EXPRESSED PROTEIN"/>
    <property type="match status" value="1"/>
</dbReference>
<dbReference type="PANTHER" id="PTHR33780">
    <property type="entry name" value="EXPRESSED PROTEIN"/>
    <property type="match status" value="1"/>
</dbReference>
<comment type="caution">
    <text evidence="2">The sequence shown here is derived from an EMBL/GenBank/DDBJ whole genome shotgun (WGS) entry which is preliminary data.</text>
</comment>
<name>A0A438IQ04_VITVI</name>
<accession>A0A438IQ04</accession>
<dbReference type="Proteomes" id="UP000288805">
    <property type="component" value="Unassembled WGS sequence"/>
</dbReference>
<evidence type="ECO:0000313" key="2">
    <source>
        <dbReference type="EMBL" id="RVW98788.1"/>
    </source>
</evidence>
<protein>
    <recommendedName>
        <fullName evidence="1">DUF7953 domain-containing protein</fullName>
    </recommendedName>
</protein>
<dbReference type="Pfam" id="PF25829">
    <property type="entry name" value="DUF7953"/>
    <property type="match status" value="1"/>
</dbReference>
<dbReference type="EMBL" id="QGNW01000091">
    <property type="protein sequence ID" value="RVW98788.1"/>
    <property type="molecule type" value="Genomic_DNA"/>
</dbReference>
<feature type="domain" description="DUF7953" evidence="1">
    <location>
        <begin position="23"/>
        <end position="85"/>
    </location>
</feature>
<gene>
    <name evidence="2" type="ORF">CK203_024030</name>
</gene>
<dbReference type="InterPro" id="IPR057713">
    <property type="entry name" value="DUF7953"/>
</dbReference>
<organism evidence="2 3">
    <name type="scientific">Vitis vinifera</name>
    <name type="common">Grape</name>
    <dbReference type="NCBI Taxonomy" id="29760"/>
    <lineage>
        <taxon>Eukaryota</taxon>
        <taxon>Viridiplantae</taxon>
        <taxon>Streptophyta</taxon>
        <taxon>Embryophyta</taxon>
        <taxon>Tracheophyta</taxon>
        <taxon>Spermatophyta</taxon>
        <taxon>Magnoliopsida</taxon>
        <taxon>eudicotyledons</taxon>
        <taxon>Gunneridae</taxon>
        <taxon>Pentapetalae</taxon>
        <taxon>rosids</taxon>
        <taxon>Vitales</taxon>
        <taxon>Vitaceae</taxon>
        <taxon>Viteae</taxon>
        <taxon>Vitis</taxon>
    </lineage>
</organism>
<dbReference type="AlphaFoldDB" id="A0A438IQ04"/>
<proteinExistence type="predicted"/>
<evidence type="ECO:0000313" key="3">
    <source>
        <dbReference type="Proteomes" id="UP000288805"/>
    </source>
</evidence>
<evidence type="ECO:0000259" key="1">
    <source>
        <dbReference type="Pfam" id="PF25829"/>
    </source>
</evidence>
<reference evidence="2 3" key="1">
    <citation type="journal article" date="2018" name="PLoS Genet.">
        <title>Population sequencing reveals clonal diversity and ancestral inbreeding in the grapevine cultivar Chardonnay.</title>
        <authorList>
            <person name="Roach M.J."/>
            <person name="Johnson D.L."/>
            <person name="Bohlmann J."/>
            <person name="van Vuuren H.J."/>
            <person name="Jones S.J."/>
            <person name="Pretorius I.S."/>
            <person name="Schmidt S.A."/>
            <person name="Borneman A.R."/>
        </authorList>
    </citation>
    <scope>NUCLEOTIDE SEQUENCE [LARGE SCALE GENOMIC DNA]</scope>
    <source>
        <strain evidence="3">cv. Chardonnay</strain>
        <tissue evidence="2">Leaf</tissue>
    </source>
</reference>
<sequence>MLISSAEAVKHCFCGVANNVIVKCFQPLTEIAVKKCKRCGFYEKDSIKSDDVFDEWEFCLSDFIASDGKYIHFKNKEFNATFLCPECIPLQKG</sequence>